<evidence type="ECO:0000313" key="2">
    <source>
        <dbReference type="EMBL" id="KZM75082.1"/>
    </source>
</evidence>
<gene>
    <name evidence="2" type="ORF">AWN90_24165</name>
</gene>
<proteinExistence type="predicted"/>
<feature type="signal peptide" evidence="1">
    <location>
        <begin position="1"/>
        <end position="28"/>
    </location>
</feature>
<dbReference type="RefSeq" id="WP_067587271.1">
    <property type="nucleotide sequence ID" value="NZ_JABMCZ010000005.1"/>
</dbReference>
<organism evidence="2 3">
    <name type="scientific">Nocardia terpenica</name>
    <dbReference type="NCBI Taxonomy" id="455432"/>
    <lineage>
        <taxon>Bacteria</taxon>
        <taxon>Bacillati</taxon>
        <taxon>Actinomycetota</taxon>
        <taxon>Actinomycetes</taxon>
        <taxon>Mycobacteriales</taxon>
        <taxon>Nocardiaceae</taxon>
        <taxon>Nocardia</taxon>
    </lineage>
</organism>
<evidence type="ECO:0008006" key="4">
    <source>
        <dbReference type="Google" id="ProtNLM"/>
    </source>
</evidence>
<protein>
    <recommendedName>
        <fullName evidence="4">Ig-like domain repeat protein</fullName>
    </recommendedName>
</protein>
<evidence type="ECO:0000313" key="3">
    <source>
        <dbReference type="Proteomes" id="UP000076512"/>
    </source>
</evidence>
<sequence length="131" mass="13037">MASKLVRITGVALGGAAAVALGAGPAAASTTMTVTGTAVQGCQTQVTATTTSSNPMSLDFYDNLDYLGRVQVTNQGGSMQASIAWTPSAPGDHIISAVAIGSYIDPADALNRLTVHVSNGINLGSSCVPLG</sequence>
<dbReference type="OrthoDB" id="4559646at2"/>
<reference evidence="2 3" key="1">
    <citation type="submission" date="2016-04" db="EMBL/GenBank/DDBJ databases">
        <authorList>
            <person name="Evans L.H."/>
            <person name="Alamgir A."/>
            <person name="Owens N."/>
            <person name="Weber N.D."/>
            <person name="Virtaneva K."/>
            <person name="Barbian K."/>
            <person name="Babar A."/>
            <person name="Rosenke K."/>
        </authorList>
    </citation>
    <scope>NUCLEOTIDE SEQUENCE [LARGE SCALE GENOMIC DNA]</scope>
    <source>
        <strain evidence="2 3">IFM 0406</strain>
    </source>
</reference>
<keyword evidence="1" id="KW-0732">Signal</keyword>
<evidence type="ECO:0000256" key="1">
    <source>
        <dbReference type="SAM" id="SignalP"/>
    </source>
</evidence>
<feature type="chain" id="PRO_5007852216" description="Ig-like domain repeat protein" evidence="1">
    <location>
        <begin position="29"/>
        <end position="131"/>
    </location>
</feature>
<accession>A0A164P3T0</accession>
<name>A0A164P3T0_9NOCA</name>
<comment type="caution">
    <text evidence="2">The sequence shown here is derived from an EMBL/GenBank/DDBJ whole genome shotgun (WGS) entry which is preliminary data.</text>
</comment>
<dbReference type="EMBL" id="LWGR01000004">
    <property type="protein sequence ID" value="KZM75082.1"/>
    <property type="molecule type" value="Genomic_DNA"/>
</dbReference>
<dbReference type="AlphaFoldDB" id="A0A164P3T0"/>
<keyword evidence="3" id="KW-1185">Reference proteome</keyword>
<dbReference type="Proteomes" id="UP000076512">
    <property type="component" value="Unassembled WGS sequence"/>
</dbReference>